<feature type="non-terminal residue" evidence="2">
    <location>
        <position position="82"/>
    </location>
</feature>
<feature type="non-terminal residue" evidence="2">
    <location>
        <position position="1"/>
    </location>
</feature>
<sequence length="82" mass="9080">HNTKDVKLENWKQVSINIEKRCVCLDEYCSQRSNTPEDFESGMKNNCYASETDVSKRESSDSGIATPSGVSQSNIDTISSDA</sequence>
<organism evidence="2">
    <name type="scientific">Arion vulgaris</name>
    <dbReference type="NCBI Taxonomy" id="1028688"/>
    <lineage>
        <taxon>Eukaryota</taxon>
        <taxon>Metazoa</taxon>
        <taxon>Spiralia</taxon>
        <taxon>Lophotrochozoa</taxon>
        <taxon>Mollusca</taxon>
        <taxon>Gastropoda</taxon>
        <taxon>Heterobranchia</taxon>
        <taxon>Euthyneura</taxon>
        <taxon>Panpulmonata</taxon>
        <taxon>Eupulmonata</taxon>
        <taxon>Stylommatophora</taxon>
        <taxon>Helicina</taxon>
        <taxon>Arionoidea</taxon>
        <taxon>Arionidae</taxon>
        <taxon>Arion</taxon>
    </lineage>
</organism>
<feature type="compositionally biased region" description="Polar residues" evidence="1">
    <location>
        <begin position="61"/>
        <end position="82"/>
    </location>
</feature>
<proteinExistence type="predicted"/>
<reference evidence="2" key="1">
    <citation type="submission" date="2014-12" db="EMBL/GenBank/DDBJ databases">
        <title>Insight into the proteome of Arion vulgaris.</title>
        <authorList>
            <person name="Aradska J."/>
            <person name="Bulat T."/>
            <person name="Smidak R."/>
            <person name="Sarate P."/>
            <person name="Gangsoo J."/>
            <person name="Sialana F."/>
            <person name="Bilban M."/>
            <person name="Lubec G."/>
        </authorList>
    </citation>
    <scope>NUCLEOTIDE SEQUENCE</scope>
    <source>
        <tissue evidence="2">Skin</tissue>
    </source>
</reference>
<evidence type="ECO:0000256" key="1">
    <source>
        <dbReference type="SAM" id="MobiDB-lite"/>
    </source>
</evidence>
<dbReference type="EMBL" id="HACG01012935">
    <property type="protein sequence ID" value="CEK59800.1"/>
    <property type="molecule type" value="Transcribed_RNA"/>
</dbReference>
<protein>
    <submittedName>
        <fullName evidence="2">Uncharacterized protein</fullName>
    </submittedName>
</protein>
<feature type="region of interest" description="Disordered" evidence="1">
    <location>
        <begin position="54"/>
        <end position="82"/>
    </location>
</feature>
<accession>A0A0B6YWD9</accession>
<dbReference type="AlphaFoldDB" id="A0A0B6YWD9"/>
<gene>
    <name evidence="2" type="primary">ORF37452</name>
</gene>
<evidence type="ECO:0000313" key="2">
    <source>
        <dbReference type="EMBL" id="CEK59800.1"/>
    </source>
</evidence>
<name>A0A0B6YWD9_9EUPU</name>